<keyword evidence="4" id="KW-1185">Reference proteome</keyword>
<proteinExistence type="predicted"/>
<keyword evidence="2" id="KW-0812">Transmembrane</keyword>
<evidence type="ECO:0000256" key="1">
    <source>
        <dbReference type="SAM" id="MobiDB-lite"/>
    </source>
</evidence>
<feature type="region of interest" description="Disordered" evidence="1">
    <location>
        <begin position="59"/>
        <end position="108"/>
    </location>
</feature>
<reference evidence="3 4" key="1">
    <citation type="journal article" date="2019" name="Int. J. Syst. Evol. Microbiol.">
        <title>The Global Catalogue of Microorganisms (GCM) 10K type strain sequencing project: providing services to taxonomists for standard genome sequencing and annotation.</title>
        <authorList>
            <consortium name="The Broad Institute Genomics Platform"/>
            <consortium name="The Broad Institute Genome Sequencing Center for Infectious Disease"/>
            <person name="Wu L."/>
            <person name="Ma J."/>
        </authorList>
    </citation>
    <scope>NUCLEOTIDE SEQUENCE [LARGE SCALE GENOMIC DNA]</scope>
    <source>
        <strain evidence="3 4">JCM 16021</strain>
    </source>
</reference>
<keyword evidence="2" id="KW-1133">Transmembrane helix</keyword>
<evidence type="ECO:0000313" key="4">
    <source>
        <dbReference type="Proteomes" id="UP001500575"/>
    </source>
</evidence>
<organism evidence="3 4">
    <name type="scientific">Nocardioides bigeumensis</name>
    <dbReference type="NCBI Taxonomy" id="433657"/>
    <lineage>
        <taxon>Bacteria</taxon>
        <taxon>Bacillati</taxon>
        <taxon>Actinomycetota</taxon>
        <taxon>Actinomycetes</taxon>
        <taxon>Propionibacteriales</taxon>
        <taxon>Nocardioidaceae</taxon>
        <taxon>Nocardioides</taxon>
    </lineage>
</organism>
<protein>
    <submittedName>
        <fullName evidence="3">Uncharacterized protein</fullName>
    </submittedName>
</protein>
<dbReference type="RefSeq" id="WP_344303737.1">
    <property type="nucleotide sequence ID" value="NZ_BAAAQQ010000011.1"/>
</dbReference>
<gene>
    <name evidence="3" type="ORF">GCM10009843_21720</name>
</gene>
<name>A0ABN2YCS9_9ACTN</name>
<keyword evidence="2" id="KW-0472">Membrane</keyword>
<evidence type="ECO:0000256" key="2">
    <source>
        <dbReference type="SAM" id="Phobius"/>
    </source>
</evidence>
<feature type="transmembrane region" description="Helical" evidence="2">
    <location>
        <begin position="39"/>
        <end position="60"/>
    </location>
</feature>
<sequence>MNDSLRELLRQSADTVVRPQLEFDQLVALADRRIVRRRLAAVTVSAVAVAAIVVGGTALGPDDATPSPAPAVPNETPTVEPTPTTPDQSPAASVPRVPPEDVRGWPTTSKNRAGAYSWDGRTCAYSQSCIPGFMHNGYGSGDVKITIEPGEGRVPEDWTPATVAGRPGAHRQVNAFQEVWWVEIHGRALEIQLTTRPGTKQREIDEGRAIIASMYTEKRPTELGWRLVFILTTDDWDSG</sequence>
<feature type="compositionally biased region" description="Low complexity" evidence="1">
    <location>
        <begin position="72"/>
        <end position="86"/>
    </location>
</feature>
<comment type="caution">
    <text evidence="3">The sequence shown here is derived from an EMBL/GenBank/DDBJ whole genome shotgun (WGS) entry which is preliminary data.</text>
</comment>
<evidence type="ECO:0000313" key="3">
    <source>
        <dbReference type="EMBL" id="GAA2124748.1"/>
    </source>
</evidence>
<dbReference type="Proteomes" id="UP001500575">
    <property type="component" value="Unassembled WGS sequence"/>
</dbReference>
<dbReference type="EMBL" id="BAAAQQ010000011">
    <property type="protein sequence ID" value="GAA2124748.1"/>
    <property type="molecule type" value="Genomic_DNA"/>
</dbReference>
<accession>A0ABN2YCS9</accession>